<comment type="caution">
    <text evidence="5">The sequence shown here is derived from an EMBL/GenBank/DDBJ whole genome shotgun (WGS) entry which is preliminary data.</text>
</comment>
<dbReference type="PROSITE" id="PS01124">
    <property type="entry name" value="HTH_ARAC_FAMILY_2"/>
    <property type="match status" value="1"/>
</dbReference>
<keyword evidence="3" id="KW-0804">Transcription</keyword>
<dbReference type="EMBL" id="BSOB01000053">
    <property type="protein sequence ID" value="GLQ95034.1"/>
    <property type="molecule type" value="Genomic_DNA"/>
</dbReference>
<dbReference type="SMART" id="SM00342">
    <property type="entry name" value="HTH_ARAC"/>
    <property type="match status" value="1"/>
</dbReference>
<accession>A0ABQ5XVE9</accession>
<evidence type="ECO:0000256" key="2">
    <source>
        <dbReference type="ARBA" id="ARBA00023125"/>
    </source>
</evidence>
<dbReference type="InterPro" id="IPR018060">
    <property type="entry name" value="HTH_AraC"/>
</dbReference>
<name>A0ABQ5XVE9_9GAMM</name>
<dbReference type="PANTHER" id="PTHR46796:SF12">
    <property type="entry name" value="HTH-TYPE DNA-BINDING TRANSCRIPTIONAL ACTIVATOR EUTR"/>
    <property type="match status" value="1"/>
</dbReference>
<dbReference type="PANTHER" id="PTHR46796">
    <property type="entry name" value="HTH-TYPE TRANSCRIPTIONAL ACTIVATOR RHAS-RELATED"/>
    <property type="match status" value="1"/>
</dbReference>
<proteinExistence type="predicted"/>
<reference evidence="6" key="1">
    <citation type="journal article" date="2019" name="Int. J. Syst. Evol. Microbiol.">
        <title>The Global Catalogue of Microorganisms (GCM) 10K type strain sequencing project: providing services to taxonomists for standard genome sequencing and annotation.</title>
        <authorList>
            <consortium name="The Broad Institute Genomics Platform"/>
            <consortium name="The Broad Institute Genome Sequencing Center for Infectious Disease"/>
            <person name="Wu L."/>
            <person name="Ma J."/>
        </authorList>
    </citation>
    <scope>NUCLEOTIDE SEQUENCE [LARGE SCALE GENOMIC DNA]</scope>
    <source>
        <strain evidence="6">NBRC 111980</strain>
    </source>
</reference>
<keyword evidence="6" id="KW-1185">Reference proteome</keyword>
<sequence>MASSAAVAERKYSLPGIVVIRRMLELCSLEAVSLQEGGLSGGFGSCHYTGGMFGSAAMDFALHGRLVPPPGHYLSCYVHETAPESWCAGMPLIADTLLIVLPGSACELMLGPGSRISMALAPLHGGVKRTIDAHPDSFGLSGRQFSLFHPESHAGTPWRALYEMLSDGLLGENSHGLSRLLESEAADFLIDDRGLRALLTSAALVPPYSFGYRAHYPAFRKAVQFMRENLQRDIYMEEVAATAQISDRSLRLAFDDLLGISPTRYLTLLRLHEASRQLSTHGTQRLSVKSVAMNCGIWNLSRFAANYRRAFDEHPSDTLMRTCSFAS</sequence>
<organism evidence="5 6">
    <name type="scientific">Dyella acidisoli</name>
    <dbReference type="NCBI Taxonomy" id="1867834"/>
    <lineage>
        <taxon>Bacteria</taxon>
        <taxon>Pseudomonadati</taxon>
        <taxon>Pseudomonadota</taxon>
        <taxon>Gammaproteobacteria</taxon>
        <taxon>Lysobacterales</taxon>
        <taxon>Rhodanobacteraceae</taxon>
        <taxon>Dyella</taxon>
    </lineage>
</organism>
<dbReference type="Proteomes" id="UP001156670">
    <property type="component" value="Unassembled WGS sequence"/>
</dbReference>
<keyword evidence="1" id="KW-0805">Transcription regulation</keyword>
<dbReference type="InterPro" id="IPR050204">
    <property type="entry name" value="AraC_XylS_family_regulators"/>
</dbReference>
<dbReference type="Pfam" id="PF12833">
    <property type="entry name" value="HTH_18"/>
    <property type="match status" value="1"/>
</dbReference>
<evidence type="ECO:0000256" key="1">
    <source>
        <dbReference type="ARBA" id="ARBA00023015"/>
    </source>
</evidence>
<protein>
    <recommendedName>
        <fullName evidence="4">HTH araC/xylS-type domain-containing protein</fullName>
    </recommendedName>
</protein>
<dbReference type="Gene3D" id="1.10.10.60">
    <property type="entry name" value="Homeodomain-like"/>
    <property type="match status" value="1"/>
</dbReference>
<gene>
    <name evidence="5" type="ORF">GCM10007901_39870</name>
</gene>
<keyword evidence="2" id="KW-0238">DNA-binding</keyword>
<evidence type="ECO:0000259" key="4">
    <source>
        <dbReference type="PROSITE" id="PS01124"/>
    </source>
</evidence>
<evidence type="ECO:0000313" key="6">
    <source>
        <dbReference type="Proteomes" id="UP001156670"/>
    </source>
</evidence>
<dbReference type="InterPro" id="IPR009057">
    <property type="entry name" value="Homeodomain-like_sf"/>
</dbReference>
<dbReference type="RefSeq" id="WP_284322720.1">
    <property type="nucleotide sequence ID" value="NZ_BSOB01000053.1"/>
</dbReference>
<evidence type="ECO:0000313" key="5">
    <source>
        <dbReference type="EMBL" id="GLQ95034.1"/>
    </source>
</evidence>
<feature type="domain" description="HTH araC/xylS-type" evidence="4">
    <location>
        <begin position="220"/>
        <end position="321"/>
    </location>
</feature>
<dbReference type="SUPFAM" id="SSF46689">
    <property type="entry name" value="Homeodomain-like"/>
    <property type="match status" value="1"/>
</dbReference>
<evidence type="ECO:0000256" key="3">
    <source>
        <dbReference type="ARBA" id="ARBA00023163"/>
    </source>
</evidence>